<gene>
    <name evidence="1" type="ORF">CIB84_017409</name>
</gene>
<proteinExistence type="predicted"/>
<comment type="caution">
    <text evidence="1">The sequence shown here is derived from an EMBL/GenBank/DDBJ whole genome shotgun (WGS) entry which is preliminary data.</text>
</comment>
<accession>A0A2P4S3Z3</accession>
<dbReference type="EMBL" id="PPHD01115363">
    <property type="protein sequence ID" value="POI18847.1"/>
    <property type="molecule type" value="Genomic_DNA"/>
</dbReference>
<evidence type="ECO:0000313" key="1">
    <source>
        <dbReference type="EMBL" id="POI18847.1"/>
    </source>
</evidence>
<reference evidence="1 2" key="1">
    <citation type="submission" date="2018-01" db="EMBL/GenBank/DDBJ databases">
        <title>Comparison of the Chinese Bamboo Partridge and Red Junglefowl genome sequences highlights the importance of demography in genome evolution.</title>
        <authorList>
            <person name="Tiley G.P."/>
            <person name="Kimball R.T."/>
            <person name="Braun E.L."/>
            <person name="Burleigh J.G."/>
        </authorList>
    </citation>
    <scope>NUCLEOTIDE SEQUENCE [LARGE SCALE GENOMIC DNA]</scope>
    <source>
        <strain evidence="1">RTK389</strain>
        <tissue evidence="1">Blood</tissue>
    </source>
</reference>
<keyword evidence="2" id="KW-1185">Reference proteome</keyword>
<sequence length="53" mass="5221">MASAQPAPGCSPAMTAESGAGMTLTAPARRSAACRAVTTCACVRPERNQGSAP</sequence>
<dbReference type="Proteomes" id="UP000237246">
    <property type="component" value="Unassembled WGS sequence"/>
</dbReference>
<dbReference type="AlphaFoldDB" id="A0A2P4S3Z3"/>
<name>A0A2P4S3Z3_BAMTH</name>
<evidence type="ECO:0000313" key="2">
    <source>
        <dbReference type="Proteomes" id="UP000237246"/>
    </source>
</evidence>
<organism evidence="1 2">
    <name type="scientific">Bambusicola thoracicus</name>
    <name type="common">Chinese bamboo-partridge</name>
    <name type="synonym">Perdix thoracica</name>
    <dbReference type="NCBI Taxonomy" id="9083"/>
    <lineage>
        <taxon>Eukaryota</taxon>
        <taxon>Metazoa</taxon>
        <taxon>Chordata</taxon>
        <taxon>Craniata</taxon>
        <taxon>Vertebrata</taxon>
        <taxon>Euteleostomi</taxon>
        <taxon>Archelosauria</taxon>
        <taxon>Archosauria</taxon>
        <taxon>Dinosauria</taxon>
        <taxon>Saurischia</taxon>
        <taxon>Theropoda</taxon>
        <taxon>Coelurosauria</taxon>
        <taxon>Aves</taxon>
        <taxon>Neognathae</taxon>
        <taxon>Galloanserae</taxon>
        <taxon>Galliformes</taxon>
        <taxon>Phasianidae</taxon>
        <taxon>Perdicinae</taxon>
        <taxon>Bambusicola</taxon>
    </lineage>
</organism>
<protein>
    <submittedName>
        <fullName evidence="1">Uncharacterized protein</fullName>
    </submittedName>
</protein>